<evidence type="ECO:0000259" key="1">
    <source>
        <dbReference type="PROSITE" id="PS51752"/>
    </source>
</evidence>
<dbReference type="EMBL" id="JBBBZM010000075">
    <property type="protein sequence ID" value="KAL0635193.1"/>
    <property type="molecule type" value="Genomic_DNA"/>
</dbReference>
<dbReference type="InterPro" id="IPR036404">
    <property type="entry name" value="Jacalin-like_lectin_dom_sf"/>
</dbReference>
<dbReference type="SMART" id="SM00915">
    <property type="entry name" value="Jacalin"/>
    <property type="match status" value="1"/>
</dbReference>
<reference evidence="2 3" key="1">
    <citation type="submission" date="2024-02" db="EMBL/GenBank/DDBJ databases">
        <title>Discinaceae phylogenomics.</title>
        <authorList>
            <person name="Dirks A.C."/>
            <person name="James T.Y."/>
        </authorList>
    </citation>
    <scope>NUCLEOTIDE SEQUENCE [LARGE SCALE GENOMIC DNA]</scope>
    <source>
        <strain evidence="2 3">ACD0624</strain>
    </source>
</reference>
<dbReference type="InterPro" id="IPR001229">
    <property type="entry name" value="Jacalin-like_lectin_dom"/>
</dbReference>
<dbReference type="Gene3D" id="2.100.10.30">
    <property type="entry name" value="Jacalin-like lectin domain"/>
    <property type="match status" value="1"/>
</dbReference>
<accession>A0ABR3GH61</accession>
<dbReference type="PANTHER" id="PTHR47843">
    <property type="entry name" value="BTB DOMAIN-CONTAINING PROTEIN-RELATED"/>
    <property type="match status" value="1"/>
</dbReference>
<dbReference type="PANTHER" id="PTHR47843:SF5">
    <property type="entry name" value="BTB_POZ DOMAIN PROTEIN"/>
    <property type="match status" value="1"/>
</dbReference>
<keyword evidence="3" id="KW-1185">Reference proteome</keyword>
<dbReference type="CDD" id="cd18186">
    <property type="entry name" value="BTB_POZ_ZBTB_KLHL-like"/>
    <property type="match status" value="1"/>
</dbReference>
<proteinExistence type="predicted"/>
<comment type="caution">
    <text evidence="2">The sequence shown here is derived from an EMBL/GenBank/DDBJ whole genome shotgun (WGS) entry which is preliminary data.</text>
</comment>
<dbReference type="InterPro" id="IPR011333">
    <property type="entry name" value="SKP1/BTB/POZ_sf"/>
</dbReference>
<dbReference type="Proteomes" id="UP001447188">
    <property type="component" value="Unassembled WGS sequence"/>
</dbReference>
<dbReference type="PROSITE" id="PS51752">
    <property type="entry name" value="JACALIN_LECTIN"/>
    <property type="match status" value="1"/>
</dbReference>
<evidence type="ECO:0000313" key="3">
    <source>
        <dbReference type="Proteomes" id="UP001447188"/>
    </source>
</evidence>
<sequence length="382" mass="42326">MARKTVTTEIQGAATGTSFDDKACIKDLQTDVIQRIVITHNDQVISLTVYYTGSNFGALHKGTNRPGLSTEIFLEPGEFITTVTGVSHTTGFSVGNLAFVSNRGNRWGPFGTSTSGVPFTWDYFNVPSPPGARMGLLYFAGSFQNCLGHLQATFAEYPASRAAVTEVKYERRSTWEPPPGVPSTLSQFARNLMSPIINLQVGPTPVTFHAYEDIICRLPFFRAALRGGFREAADKIVKMPDDEPDIVASLLEFLCVGSYTYTFDGAATDVPVRDIKEASFHVRLHALARKYDCEALEALERRSLAYVLDGLDGMDVVRVVREIHESGWVAKDWDESEEMEEVKKRIPGIMRELYGAFEEQLDVMWAECPGLAADLLRLTSLN</sequence>
<evidence type="ECO:0000313" key="2">
    <source>
        <dbReference type="EMBL" id="KAL0635193.1"/>
    </source>
</evidence>
<gene>
    <name evidence="2" type="ORF">Q9L58_005839</name>
</gene>
<dbReference type="Pfam" id="PF01419">
    <property type="entry name" value="Jacalin"/>
    <property type="match status" value="1"/>
</dbReference>
<name>A0ABR3GH61_9PEZI</name>
<organism evidence="2 3">
    <name type="scientific">Discina gigas</name>
    <dbReference type="NCBI Taxonomy" id="1032678"/>
    <lineage>
        <taxon>Eukaryota</taxon>
        <taxon>Fungi</taxon>
        <taxon>Dikarya</taxon>
        <taxon>Ascomycota</taxon>
        <taxon>Pezizomycotina</taxon>
        <taxon>Pezizomycetes</taxon>
        <taxon>Pezizales</taxon>
        <taxon>Discinaceae</taxon>
        <taxon>Discina</taxon>
    </lineage>
</organism>
<dbReference type="Gene3D" id="3.30.710.10">
    <property type="entry name" value="Potassium Channel Kv1.1, Chain A"/>
    <property type="match status" value="1"/>
</dbReference>
<dbReference type="SUPFAM" id="SSF51101">
    <property type="entry name" value="Mannose-binding lectins"/>
    <property type="match status" value="1"/>
</dbReference>
<feature type="domain" description="Jacalin-type lectin" evidence="1">
    <location>
        <begin position="5"/>
        <end position="156"/>
    </location>
</feature>
<dbReference type="SUPFAM" id="SSF54695">
    <property type="entry name" value="POZ domain"/>
    <property type="match status" value="1"/>
</dbReference>
<protein>
    <recommendedName>
        <fullName evidence="1">Jacalin-type lectin domain-containing protein</fullName>
    </recommendedName>
</protein>